<dbReference type="RefSeq" id="WP_321397442.1">
    <property type="nucleotide sequence ID" value="NZ_CP139487.1"/>
</dbReference>
<organism evidence="2 3">
    <name type="scientific">Peredibacter starrii</name>
    <dbReference type="NCBI Taxonomy" id="28202"/>
    <lineage>
        <taxon>Bacteria</taxon>
        <taxon>Pseudomonadati</taxon>
        <taxon>Bdellovibrionota</taxon>
        <taxon>Bacteriovoracia</taxon>
        <taxon>Bacteriovoracales</taxon>
        <taxon>Bacteriovoracaceae</taxon>
        <taxon>Peredibacter</taxon>
    </lineage>
</organism>
<dbReference type="AlphaFoldDB" id="A0AAX4HSB3"/>
<dbReference type="Proteomes" id="UP001324634">
    <property type="component" value="Chromosome"/>
</dbReference>
<evidence type="ECO:0000313" key="2">
    <source>
        <dbReference type="EMBL" id="WPU65941.1"/>
    </source>
</evidence>
<dbReference type="CDD" id="cd00570">
    <property type="entry name" value="GST_N_family"/>
    <property type="match status" value="1"/>
</dbReference>
<sequence length="192" mass="22468">MNYTLIGSLTSPFVRRIRMLMETIPYELTELNIYETDDGITLNKINPINQIPVLVMGNEKIWDSRQIFNYLNSKYKFQTMNLEDENTLTAIEGALNAGIALFQFKRSGISIEEPYMIVNRHKDRIDSVLDYLLPFVKAEGKNWNFQTMTLYAFLDWGQFRGILSLEKRPEYQQFMAQHADREIVKKTAIPKV</sequence>
<proteinExistence type="predicted"/>
<dbReference type="InterPro" id="IPR036249">
    <property type="entry name" value="Thioredoxin-like_sf"/>
</dbReference>
<evidence type="ECO:0000259" key="1">
    <source>
        <dbReference type="PROSITE" id="PS50404"/>
    </source>
</evidence>
<dbReference type="Gene3D" id="1.20.1050.10">
    <property type="match status" value="1"/>
</dbReference>
<protein>
    <submittedName>
        <fullName evidence="2">Glutathione S-transferase family protein</fullName>
    </submittedName>
</protein>
<reference evidence="2 3" key="1">
    <citation type="submission" date="2023-11" db="EMBL/GenBank/DDBJ databases">
        <title>Peredibacter starrii A3.12.</title>
        <authorList>
            <person name="Mitchell R.J."/>
        </authorList>
    </citation>
    <scope>NUCLEOTIDE SEQUENCE [LARGE SCALE GENOMIC DNA]</scope>
    <source>
        <strain evidence="2 3">A3.12</strain>
    </source>
</reference>
<dbReference type="Pfam" id="PF13417">
    <property type="entry name" value="GST_N_3"/>
    <property type="match status" value="1"/>
</dbReference>
<dbReference type="KEGG" id="psti:SOO65_04205"/>
<evidence type="ECO:0000313" key="3">
    <source>
        <dbReference type="Proteomes" id="UP001324634"/>
    </source>
</evidence>
<dbReference type="PROSITE" id="PS50404">
    <property type="entry name" value="GST_NTER"/>
    <property type="match status" value="1"/>
</dbReference>
<gene>
    <name evidence="2" type="ORF">SOO65_04205</name>
</gene>
<dbReference type="InterPro" id="IPR004045">
    <property type="entry name" value="Glutathione_S-Trfase_N"/>
</dbReference>
<dbReference type="SUPFAM" id="SSF52833">
    <property type="entry name" value="Thioredoxin-like"/>
    <property type="match status" value="1"/>
</dbReference>
<dbReference type="Gene3D" id="3.40.30.10">
    <property type="entry name" value="Glutaredoxin"/>
    <property type="match status" value="1"/>
</dbReference>
<name>A0AAX4HSB3_9BACT</name>
<feature type="domain" description="GST N-terminal" evidence="1">
    <location>
        <begin position="1"/>
        <end position="79"/>
    </location>
</feature>
<keyword evidence="3" id="KW-1185">Reference proteome</keyword>
<accession>A0AAX4HSB3</accession>
<dbReference type="EMBL" id="CP139487">
    <property type="protein sequence ID" value="WPU65941.1"/>
    <property type="molecule type" value="Genomic_DNA"/>
</dbReference>